<dbReference type="GO" id="GO:0046872">
    <property type="term" value="F:metal ion binding"/>
    <property type="evidence" value="ECO:0007669"/>
    <property type="project" value="UniProtKB-KW"/>
</dbReference>
<dbReference type="EMBL" id="BJYS01000006">
    <property type="protein sequence ID" value="GEO03572.1"/>
    <property type="molecule type" value="Genomic_DNA"/>
</dbReference>
<dbReference type="GO" id="GO:0051539">
    <property type="term" value="F:4 iron, 4 sulfur cluster binding"/>
    <property type="evidence" value="ECO:0007669"/>
    <property type="project" value="UniProtKB-KW"/>
</dbReference>
<dbReference type="OrthoDB" id="668499at2"/>
<protein>
    <submittedName>
        <fullName evidence="7">Xanthan lyase</fullName>
    </submittedName>
</protein>
<keyword evidence="2" id="KW-0479">Metal-binding</keyword>
<dbReference type="AlphaFoldDB" id="A0A512AV36"/>
<proteinExistence type="predicted"/>
<dbReference type="PANTHER" id="PTHR43498">
    <property type="entry name" value="FERREDOXIN:COB-COM HETERODISULFIDE REDUCTASE SUBUNIT A"/>
    <property type="match status" value="1"/>
</dbReference>
<dbReference type="Gene3D" id="3.50.50.60">
    <property type="entry name" value="FAD/NAD(P)-binding domain"/>
    <property type="match status" value="1"/>
</dbReference>
<dbReference type="Pfam" id="PF12831">
    <property type="entry name" value="FAD_oxidored"/>
    <property type="match status" value="1"/>
</dbReference>
<dbReference type="InterPro" id="IPR036188">
    <property type="entry name" value="FAD/NAD-bd_sf"/>
</dbReference>
<keyword evidence="3" id="KW-0560">Oxidoreductase</keyword>
<gene>
    <name evidence="7" type="ORF">AAE02nite_12360</name>
</gene>
<evidence type="ECO:0000256" key="3">
    <source>
        <dbReference type="ARBA" id="ARBA00023002"/>
    </source>
</evidence>
<evidence type="ECO:0000313" key="7">
    <source>
        <dbReference type="EMBL" id="GEO03572.1"/>
    </source>
</evidence>
<name>A0A512AV36_9BACT</name>
<accession>A0A512AV36</accession>
<keyword evidence="7" id="KW-0456">Lyase</keyword>
<reference evidence="7 8" key="1">
    <citation type="submission" date="2019-07" db="EMBL/GenBank/DDBJ databases">
        <title>Whole genome shotgun sequence of Adhaeribacter aerolatus NBRC 106133.</title>
        <authorList>
            <person name="Hosoyama A."/>
            <person name="Uohara A."/>
            <person name="Ohji S."/>
            <person name="Ichikawa N."/>
        </authorList>
    </citation>
    <scope>NUCLEOTIDE SEQUENCE [LARGE SCALE GENOMIC DNA]</scope>
    <source>
        <strain evidence="7 8">NBRC 106133</strain>
    </source>
</reference>
<evidence type="ECO:0000313" key="8">
    <source>
        <dbReference type="Proteomes" id="UP000321532"/>
    </source>
</evidence>
<keyword evidence="1" id="KW-0004">4Fe-4S</keyword>
<dbReference type="PANTHER" id="PTHR43498:SF1">
    <property type="entry name" value="COB--COM HETERODISULFIDE REDUCTASE IRON-SULFUR SUBUNIT A"/>
    <property type="match status" value="1"/>
</dbReference>
<comment type="caution">
    <text evidence="7">The sequence shown here is derived from an EMBL/GenBank/DDBJ whole genome shotgun (WGS) entry which is preliminary data.</text>
</comment>
<evidence type="ECO:0000256" key="2">
    <source>
        <dbReference type="ARBA" id="ARBA00022723"/>
    </source>
</evidence>
<keyword evidence="5" id="KW-0411">Iron-sulfur</keyword>
<sequence length="671" mass="74234">MRKLSFLIIPLVLLIFTTLTVPLRAQNKNITEVDICIYGGTSAGVIAAYTAKKMGKSVLLIEPGRHLGGMSSGGLGYTDIGNKYAITGLARDFYRRIGQHYGKFEQWTFEPKVAEALFQEYIKRGQVNVLYENRITRVQKNGNLIKEITLENAAQPQAATNKIVRAKMFMDCTYEGDLMARAGVSYTVGREANSQYNETFNGVQLMNGHQFPDGIDPYVVPGDPKSGLLWGIHNSELKPAGSGDKKVQAYNFRIALTNVPGNQVPITQPANYDPKKYELLVRLMEKKPWTALSSGFIWSLMPNGKTDINNRNGFSTDMIGMNWDYPEADYATRAKIWNEHVDYTKGLLYFVGNDPRVPEHIRAEMKKWGYPKDEYTKNGHWTHQLYVREARRMVGELVMTQHHCQGREVVQDGVGMAAYTMDSHNCDRQVVNGMVKNEGNVEEGGFGPYPISYRAIIPKQKDAANLFVPVCLSATHIAYGSIRMEPVFMVLGQSAAVAASMAIDAKQPVQQVDIKKLQARLAANPLADGSTPEILVDNDNTQTTKVTGSWATNNKGGYGPTYFTSEANASGTQAVQFTPTISKAGRYQVYAYFPKLPNASTRTHLQIFDGKQQKDISINKADIQVVGQTSGEWASLGTYNFAQGNQAFVKISNKDADGVVVADAILLVPAP</sequence>
<dbReference type="InterPro" id="IPR039650">
    <property type="entry name" value="HdrA-like"/>
</dbReference>
<dbReference type="GO" id="GO:0016829">
    <property type="term" value="F:lyase activity"/>
    <property type="evidence" value="ECO:0007669"/>
    <property type="project" value="UniProtKB-KW"/>
</dbReference>
<feature type="domain" description="Golvesin/Xly CBD-like" evidence="6">
    <location>
        <begin position="534"/>
        <end position="668"/>
    </location>
</feature>
<evidence type="ECO:0000259" key="6">
    <source>
        <dbReference type="Pfam" id="PF25275"/>
    </source>
</evidence>
<keyword evidence="4" id="KW-0408">Iron</keyword>
<dbReference type="SUPFAM" id="SSF51905">
    <property type="entry name" value="FAD/NAD(P)-binding domain"/>
    <property type="match status" value="1"/>
</dbReference>
<keyword evidence="8" id="KW-1185">Reference proteome</keyword>
<dbReference type="GO" id="GO:0016491">
    <property type="term" value="F:oxidoreductase activity"/>
    <property type="evidence" value="ECO:0007669"/>
    <property type="project" value="UniProtKB-KW"/>
</dbReference>
<dbReference type="InterPro" id="IPR033803">
    <property type="entry name" value="CBD-like_Golvesin-Xly"/>
</dbReference>
<evidence type="ECO:0000256" key="1">
    <source>
        <dbReference type="ARBA" id="ARBA00022485"/>
    </source>
</evidence>
<dbReference type="Proteomes" id="UP000321532">
    <property type="component" value="Unassembled WGS sequence"/>
</dbReference>
<dbReference type="RefSeq" id="WP_146896044.1">
    <property type="nucleotide sequence ID" value="NZ_BJYS01000006.1"/>
</dbReference>
<organism evidence="7 8">
    <name type="scientific">Adhaeribacter aerolatus</name>
    <dbReference type="NCBI Taxonomy" id="670289"/>
    <lineage>
        <taxon>Bacteria</taxon>
        <taxon>Pseudomonadati</taxon>
        <taxon>Bacteroidota</taxon>
        <taxon>Cytophagia</taxon>
        <taxon>Cytophagales</taxon>
        <taxon>Hymenobacteraceae</taxon>
        <taxon>Adhaeribacter</taxon>
    </lineage>
</organism>
<evidence type="ECO:0000256" key="4">
    <source>
        <dbReference type="ARBA" id="ARBA00023004"/>
    </source>
</evidence>
<dbReference type="Pfam" id="PF25275">
    <property type="entry name" value="Golvesin_C"/>
    <property type="match status" value="1"/>
</dbReference>
<evidence type="ECO:0000256" key="5">
    <source>
        <dbReference type="ARBA" id="ARBA00023014"/>
    </source>
</evidence>